<dbReference type="RefSeq" id="XP_009222464.1">
    <property type="nucleotide sequence ID" value="XM_009224200.1"/>
</dbReference>
<dbReference type="InterPro" id="IPR036409">
    <property type="entry name" value="Aldolase_II/adducin_N_sf"/>
</dbReference>
<evidence type="ECO:0000313" key="7">
    <source>
        <dbReference type="Proteomes" id="UP000006039"/>
    </source>
</evidence>
<dbReference type="GO" id="GO:0046872">
    <property type="term" value="F:metal ion binding"/>
    <property type="evidence" value="ECO:0007669"/>
    <property type="project" value="UniProtKB-KW"/>
</dbReference>
<evidence type="ECO:0000259" key="4">
    <source>
        <dbReference type="SMART" id="SM01007"/>
    </source>
</evidence>
<organism evidence="5">
    <name type="scientific">Gaeumannomyces tritici (strain R3-111a-1)</name>
    <name type="common">Wheat and barley take-all root rot fungus</name>
    <name type="synonym">Gaeumannomyces graminis var. tritici</name>
    <dbReference type="NCBI Taxonomy" id="644352"/>
    <lineage>
        <taxon>Eukaryota</taxon>
        <taxon>Fungi</taxon>
        <taxon>Dikarya</taxon>
        <taxon>Ascomycota</taxon>
        <taxon>Pezizomycotina</taxon>
        <taxon>Sordariomycetes</taxon>
        <taxon>Sordariomycetidae</taxon>
        <taxon>Magnaporthales</taxon>
        <taxon>Magnaporthaceae</taxon>
        <taxon>Gaeumannomyces</taxon>
    </lineage>
</organism>
<keyword evidence="1" id="KW-0479">Metal-binding</keyword>
<protein>
    <recommendedName>
        <fullName evidence="4">Class II aldolase/adducin N-terminal domain-containing protein</fullName>
    </recommendedName>
</protein>
<reference evidence="5" key="3">
    <citation type="submission" date="2010-09" db="EMBL/GenBank/DDBJ databases">
        <title>Annotation of Gaeumannomyces graminis var. tritici R3-111a-1.</title>
        <authorList>
            <consortium name="The Broad Institute Genome Sequencing Platform"/>
            <person name="Ma L.-J."/>
            <person name="Dead R."/>
            <person name="Young S.K."/>
            <person name="Zeng Q."/>
            <person name="Gargeya S."/>
            <person name="Fitzgerald M."/>
            <person name="Haas B."/>
            <person name="Abouelleil A."/>
            <person name="Alvarado L."/>
            <person name="Arachchi H.M."/>
            <person name="Berlin A."/>
            <person name="Brown A."/>
            <person name="Chapman S.B."/>
            <person name="Chen Z."/>
            <person name="Dunbar C."/>
            <person name="Freedman E."/>
            <person name="Gearin G."/>
            <person name="Gellesch M."/>
            <person name="Goldberg J."/>
            <person name="Griggs A."/>
            <person name="Gujja S."/>
            <person name="Heiman D."/>
            <person name="Howarth C."/>
            <person name="Larson L."/>
            <person name="Lui A."/>
            <person name="MacDonald P.J.P."/>
            <person name="Mehta T."/>
            <person name="Montmayeur A."/>
            <person name="Murphy C."/>
            <person name="Neiman D."/>
            <person name="Pearson M."/>
            <person name="Priest M."/>
            <person name="Roberts A."/>
            <person name="Saif S."/>
            <person name="Shea T."/>
            <person name="Shenoy N."/>
            <person name="Sisk P."/>
            <person name="Stolte C."/>
            <person name="Sykes S."/>
            <person name="Yandava C."/>
            <person name="Wortman J."/>
            <person name="Nusbaum C."/>
            <person name="Birren B."/>
        </authorList>
    </citation>
    <scope>NUCLEOTIDE SEQUENCE</scope>
    <source>
        <strain evidence="5">R3-111a-1</strain>
    </source>
</reference>
<keyword evidence="2" id="KW-0456">Lyase</keyword>
<dbReference type="Gene3D" id="3.40.225.10">
    <property type="entry name" value="Class II aldolase/adducin N-terminal domain"/>
    <property type="match status" value="1"/>
</dbReference>
<dbReference type="InterPro" id="IPR050197">
    <property type="entry name" value="Aldolase_class_II_sugar_metab"/>
</dbReference>
<dbReference type="SMART" id="SM01007">
    <property type="entry name" value="Aldolase_II"/>
    <property type="match status" value="1"/>
</dbReference>
<name>J3NYN1_GAET3</name>
<dbReference type="HOGENOM" id="CLU_006033_2_2_1"/>
<accession>J3NYN1</accession>
<dbReference type="PANTHER" id="PTHR22789">
    <property type="entry name" value="FUCULOSE PHOSPHATE ALDOLASE"/>
    <property type="match status" value="1"/>
</dbReference>
<feature type="compositionally biased region" description="Basic and acidic residues" evidence="3">
    <location>
        <begin position="44"/>
        <end position="57"/>
    </location>
</feature>
<dbReference type="Proteomes" id="UP000006039">
    <property type="component" value="Unassembled WGS sequence"/>
</dbReference>
<dbReference type="GeneID" id="20346841"/>
<reference evidence="6" key="5">
    <citation type="submission" date="2018-04" db="UniProtKB">
        <authorList>
            <consortium name="EnsemblFungi"/>
        </authorList>
    </citation>
    <scope>IDENTIFICATION</scope>
    <source>
        <strain evidence="6">R3-111a-1</strain>
    </source>
</reference>
<reference evidence="7" key="1">
    <citation type="submission" date="2010-07" db="EMBL/GenBank/DDBJ databases">
        <title>The genome sequence of Gaeumannomyces graminis var. tritici strain R3-111a-1.</title>
        <authorList>
            <consortium name="The Broad Institute Genome Sequencing Platform"/>
            <person name="Ma L.-J."/>
            <person name="Dead R."/>
            <person name="Young S."/>
            <person name="Zeng Q."/>
            <person name="Koehrsen M."/>
            <person name="Alvarado L."/>
            <person name="Berlin A."/>
            <person name="Chapman S.B."/>
            <person name="Chen Z."/>
            <person name="Freedman E."/>
            <person name="Gellesch M."/>
            <person name="Goldberg J."/>
            <person name="Griggs A."/>
            <person name="Gujja S."/>
            <person name="Heilman E.R."/>
            <person name="Heiman D."/>
            <person name="Hepburn T."/>
            <person name="Howarth C."/>
            <person name="Jen D."/>
            <person name="Larson L."/>
            <person name="Mehta T."/>
            <person name="Neiman D."/>
            <person name="Pearson M."/>
            <person name="Roberts A."/>
            <person name="Saif S."/>
            <person name="Shea T."/>
            <person name="Shenoy N."/>
            <person name="Sisk P."/>
            <person name="Stolte C."/>
            <person name="Sykes S."/>
            <person name="Walk T."/>
            <person name="White J."/>
            <person name="Yandava C."/>
            <person name="Haas B."/>
            <person name="Nusbaum C."/>
            <person name="Birren B."/>
        </authorList>
    </citation>
    <scope>NUCLEOTIDE SEQUENCE [LARGE SCALE GENOMIC DNA]</scope>
    <source>
        <strain evidence="7">R3-111a-1</strain>
    </source>
</reference>
<feature type="compositionally biased region" description="Acidic residues" evidence="3">
    <location>
        <begin position="270"/>
        <end position="281"/>
    </location>
</feature>
<dbReference type="VEuPathDB" id="FungiDB:GGTG_06383"/>
<evidence type="ECO:0000313" key="5">
    <source>
        <dbReference type="EMBL" id="EJT76464.1"/>
    </source>
</evidence>
<dbReference type="GO" id="GO:0005829">
    <property type="term" value="C:cytosol"/>
    <property type="evidence" value="ECO:0007669"/>
    <property type="project" value="TreeGrafter"/>
</dbReference>
<evidence type="ECO:0000256" key="2">
    <source>
        <dbReference type="ARBA" id="ARBA00023239"/>
    </source>
</evidence>
<evidence type="ECO:0000256" key="3">
    <source>
        <dbReference type="SAM" id="MobiDB-lite"/>
    </source>
</evidence>
<feature type="compositionally biased region" description="Basic and acidic residues" evidence="3">
    <location>
        <begin position="17"/>
        <end position="37"/>
    </location>
</feature>
<sequence length="385" mass="41688">MLATRSPARRFPKPFFLRKEEPRPEATAKPDGQKQQEEQQEEPQIDKESDKQSDKQSSKQSSKQPYKPSSLLGPGTPKQAAISVISTASNQEQRELLSSFITANHVLAQRGLLGGCGHVSIRNPEDPGTFIIAGAKPASLVRGQHDMVVLPIGHDGGDEDEEGDGTAAPRSESFIHSEIYRRFPGVQSVVHAPPGPVVALAAAGRPLRPIWHAAGFLGEGAPEFDAWRHHHRAAPPGGKQDLLVSSRQMGEALASTFAPGDGGQEKEEGAKEEEEEEEEEGVQTPARAVVVQRGHGFVSWGSTLEQAVYRAVYTHENARLQLQAESLARGAADGAWVRFLDRAEAADSGDMNDAAAAKCWQDWAAEARASAQFRNDVEPARPSKR</sequence>
<reference evidence="5" key="2">
    <citation type="submission" date="2010-07" db="EMBL/GenBank/DDBJ databases">
        <authorList>
            <consortium name="The Broad Institute Genome Sequencing Platform"/>
            <consortium name="Broad Institute Genome Sequencing Center for Infectious Disease"/>
            <person name="Ma L.-J."/>
            <person name="Dead R."/>
            <person name="Young S."/>
            <person name="Zeng Q."/>
            <person name="Koehrsen M."/>
            <person name="Alvarado L."/>
            <person name="Berlin A."/>
            <person name="Chapman S.B."/>
            <person name="Chen Z."/>
            <person name="Freedman E."/>
            <person name="Gellesch M."/>
            <person name="Goldberg J."/>
            <person name="Griggs A."/>
            <person name="Gujja S."/>
            <person name="Heilman E.R."/>
            <person name="Heiman D."/>
            <person name="Hepburn T."/>
            <person name="Howarth C."/>
            <person name="Jen D."/>
            <person name="Larson L."/>
            <person name="Mehta T."/>
            <person name="Neiman D."/>
            <person name="Pearson M."/>
            <person name="Roberts A."/>
            <person name="Saif S."/>
            <person name="Shea T."/>
            <person name="Shenoy N."/>
            <person name="Sisk P."/>
            <person name="Stolte C."/>
            <person name="Sykes S."/>
            <person name="Walk T."/>
            <person name="White J."/>
            <person name="Yandava C."/>
            <person name="Haas B."/>
            <person name="Nusbaum C."/>
            <person name="Birren B."/>
        </authorList>
    </citation>
    <scope>NUCLEOTIDE SEQUENCE</scope>
    <source>
        <strain evidence="5">R3-111a-1</strain>
    </source>
</reference>
<dbReference type="InterPro" id="IPR001303">
    <property type="entry name" value="Aldolase_II/adducin_N"/>
</dbReference>
<dbReference type="EnsemblFungi" id="EJT76464">
    <property type="protein sequence ID" value="EJT76464"/>
    <property type="gene ID" value="GGTG_06383"/>
</dbReference>
<dbReference type="Pfam" id="PF00596">
    <property type="entry name" value="Aldolase_II"/>
    <property type="match status" value="1"/>
</dbReference>
<gene>
    <name evidence="6" type="primary">20346841</name>
    <name evidence="5" type="ORF">GGTG_06383</name>
</gene>
<feature type="compositionally biased region" description="Low complexity" evidence="3">
    <location>
        <begin position="58"/>
        <end position="70"/>
    </location>
</feature>
<proteinExistence type="predicted"/>
<dbReference type="eggNOG" id="ENOG502SKYK">
    <property type="taxonomic scope" value="Eukaryota"/>
</dbReference>
<dbReference type="EMBL" id="GL385397">
    <property type="protein sequence ID" value="EJT76464.1"/>
    <property type="molecule type" value="Genomic_DNA"/>
</dbReference>
<dbReference type="OrthoDB" id="2932980at2759"/>
<dbReference type="SUPFAM" id="SSF53639">
    <property type="entry name" value="AraD/HMP-PK domain-like"/>
    <property type="match status" value="1"/>
</dbReference>
<dbReference type="AlphaFoldDB" id="J3NYN1"/>
<evidence type="ECO:0000313" key="6">
    <source>
        <dbReference type="EnsemblFungi" id="EJT76464"/>
    </source>
</evidence>
<feature type="region of interest" description="Disordered" evidence="3">
    <location>
        <begin position="1"/>
        <end position="78"/>
    </location>
</feature>
<reference evidence="6" key="4">
    <citation type="journal article" date="2015" name="G3 (Bethesda)">
        <title>Genome sequences of three phytopathogenic species of the Magnaporthaceae family of fungi.</title>
        <authorList>
            <person name="Okagaki L.H."/>
            <person name="Nunes C.C."/>
            <person name="Sailsbery J."/>
            <person name="Clay B."/>
            <person name="Brown D."/>
            <person name="John T."/>
            <person name="Oh Y."/>
            <person name="Young N."/>
            <person name="Fitzgerald M."/>
            <person name="Haas B.J."/>
            <person name="Zeng Q."/>
            <person name="Young S."/>
            <person name="Adiconis X."/>
            <person name="Fan L."/>
            <person name="Levin J.Z."/>
            <person name="Mitchell T.K."/>
            <person name="Okubara P.A."/>
            <person name="Farman M.L."/>
            <person name="Kohn L.M."/>
            <person name="Birren B."/>
            <person name="Ma L.-J."/>
            <person name="Dean R.A."/>
        </authorList>
    </citation>
    <scope>NUCLEOTIDE SEQUENCE</scope>
    <source>
        <strain evidence="6">R3-111a-1</strain>
    </source>
</reference>
<feature type="domain" description="Class II aldolase/adducin N-terminal" evidence="4">
    <location>
        <begin position="98"/>
        <end position="322"/>
    </location>
</feature>
<evidence type="ECO:0000256" key="1">
    <source>
        <dbReference type="ARBA" id="ARBA00022723"/>
    </source>
</evidence>
<dbReference type="STRING" id="644352.J3NYN1"/>
<feature type="region of interest" description="Disordered" evidence="3">
    <location>
        <begin position="255"/>
        <end position="284"/>
    </location>
</feature>
<dbReference type="GO" id="GO:0019323">
    <property type="term" value="P:pentose catabolic process"/>
    <property type="evidence" value="ECO:0007669"/>
    <property type="project" value="TreeGrafter"/>
</dbReference>
<dbReference type="PANTHER" id="PTHR22789:SF0">
    <property type="entry name" value="3-OXO-TETRONATE 4-PHOSPHATE DECARBOXYLASE-RELATED"/>
    <property type="match status" value="1"/>
</dbReference>
<keyword evidence="7" id="KW-1185">Reference proteome</keyword>
<dbReference type="GO" id="GO:0016832">
    <property type="term" value="F:aldehyde-lyase activity"/>
    <property type="evidence" value="ECO:0007669"/>
    <property type="project" value="TreeGrafter"/>
</dbReference>